<evidence type="ECO:0000256" key="2">
    <source>
        <dbReference type="ARBA" id="ARBA00022603"/>
    </source>
</evidence>
<dbReference type="AlphaFoldDB" id="A0A8J6JBM8"/>
<dbReference type="GO" id="GO:0032259">
    <property type="term" value="P:methylation"/>
    <property type="evidence" value="ECO:0007669"/>
    <property type="project" value="UniProtKB-KW"/>
</dbReference>
<gene>
    <name evidence="6" type="ORF">H8S62_05680</name>
</gene>
<keyword evidence="7" id="KW-1185">Reference proteome</keyword>
<evidence type="ECO:0000313" key="7">
    <source>
        <dbReference type="Proteomes" id="UP000607645"/>
    </source>
</evidence>
<dbReference type="InterPro" id="IPR053888">
    <property type="entry name" value="MRM3-like_sub_bind"/>
</dbReference>
<organism evidence="6 7">
    <name type="scientific">Lawsonibacter faecis</name>
    <dbReference type="NCBI Taxonomy" id="2763052"/>
    <lineage>
        <taxon>Bacteria</taxon>
        <taxon>Bacillati</taxon>
        <taxon>Bacillota</taxon>
        <taxon>Clostridia</taxon>
        <taxon>Eubacteriales</taxon>
        <taxon>Oscillospiraceae</taxon>
        <taxon>Lawsonibacter</taxon>
    </lineage>
</organism>
<dbReference type="PANTHER" id="PTHR43191">
    <property type="entry name" value="RRNA METHYLTRANSFERASE 3"/>
    <property type="match status" value="1"/>
</dbReference>
<dbReference type="InterPro" id="IPR029064">
    <property type="entry name" value="Ribosomal_eL30-like_sf"/>
</dbReference>
<dbReference type="RefSeq" id="WP_155148186.1">
    <property type="nucleotide sequence ID" value="NZ_JACOPQ010000003.1"/>
</dbReference>
<evidence type="ECO:0000313" key="6">
    <source>
        <dbReference type="EMBL" id="MBC5736496.1"/>
    </source>
</evidence>
<dbReference type="EMBL" id="JACOPQ010000003">
    <property type="protein sequence ID" value="MBC5736496.1"/>
    <property type="molecule type" value="Genomic_DNA"/>
</dbReference>
<dbReference type="Gene3D" id="3.30.1330.30">
    <property type="match status" value="1"/>
</dbReference>
<evidence type="ECO:0000259" key="4">
    <source>
        <dbReference type="Pfam" id="PF00588"/>
    </source>
</evidence>
<reference evidence="6" key="1">
    <citation type="submission" date="2020-08" db="EMBL/GenBank/DDBJ databases">
        <title>Genome public.</title>
        <authorList>
            <person name="Liu C."/>
            <person name="Sun Q."/>
        </authorList>
    </citation>
    <scope>NUCLEOTIDE SEQUENCE</scope>
    <source>
        <strain evidence="6">NSJ-52</strain>
    </source>
</reference>
<dbReference type="GO" id="GO:0008173">
    <property type="term" value="F:RNA methyltransferase activity"/>
    <property type="evidence" value="ECO:0007669"/>
    <property type="project" value="InterPro"/>
</dbReference>
<dbReference type="SUPFAM" id="SSF55315">
    <property type="entry name" value="L30e-like"/>
    <property type="match status" value="1"/>
</dbReference>
<dbReference type="SUPFAM" id="SSF75217">
    <property type="entry name" value="alpha/beta knot"/>
    <property type="match status" value="1"/>
</dbReference>
<dbReference type="Gene3D" id="3.40.1280.10">
    <property type="match status" value="1"/>
</dbReference>
<dbReference type="GO" id="GO:0003723">
    <property type="term" value="F:RNA binding"/>
    <property type="evidence" value="ECO:0007669"/>
    <property type="project" value="InterPro"/>
</dbReference>
<name>A0A8J6JBM8_9FIRM</name>
<dbReference type="InterPro" id="IPR051259">
    <property type="entry name" value="rRNA_Methyltransferase"/>
</dbReference>
<dbReference type="InterPro" id="IPR001537">
    <property type="entry name" value="SpoU_MeTrfase"/>
</dbReference>
<keyword evidence="2 6" id="KW-0489">Methyltransferase</keyword>
<keyword evidence="3" id="KW-0808">Transferase</keyword>
<feature type="domain" description="tRNA/rRNA methyltransferase SpoU type" evidence="4">
    <location>
        <begin position="108"/>
        <end position="246"/>
    </location>
</feature>
<dbReference type="Pfam" id="PF00588">
    <property type="entry name" value="SpoU_methylase"/>
    <property type="match status" value="1"/>
</dbReference>
<evidence type="ECO:0000256" key="1">
    <source>
        <dbReference type="ARBA" id="ARBA00007228"/>
    </source>
</evidence>
<comment type="caution">
    <text evidence="6">The sequence shown here is derived from an EMBL/GenBank/DDBJ whole genome shotgun (WGS) entry which is preliminary data.</text>
</comment>
<dbReference type="InterPro" id="IPR029028">
    <property type="entry name" value="Alpha/beta_knot_MTases"/>
</dbReference>
<sequence>MERITSRQNPLVQQIRKLNNSRSHRRTEGLFVGEGPKLLAEALGAGMDIGVVVAAEGVRPDCPPAIRQVEVPEDLLKSLSTTETPQGVLFLCRMPDLTPPDKLTGGRYLVLDGLQDPGNLGTIWRTADAFGADGLLLVNSCADPFSPKTVRATMGAAFRLPAWECGLGEAKALLDAAGIPLYATALRDDTLDVREAELSRAAVVIGSEGRGISREALALCAGTVKIPMRERCESLNAAVAAGVVLWEMKRSEM</sequence>
<comment type="similarity">
    <text evidence="1">Belongs to the class IV-like SAM-binding methyltransferase superfamily. RNA methyltransferase TrmH family.</text>
</comment>
<dbReference type="CDD" id="cd18095">
    <property type="entry name" value="SpoU-like_rRNA-MTase"/>
    <property type="match status" value="1"/>
</dbReference>
<proteinExistence type="inferred from homology"/>
<dbReference type="InterPro" id="IPR029026">
    <property type="entry name" value="tRNA_m1G_MTases_N"/>
</dbReference>
<protein>
    <submittedName>
        <fullName evidence="6">RNA methyltransferase</fullName>
    </submittedName>
</protein>
<accession>A0A8J6JBM8</accession>
<evidence type="ECO:0000259" key="5">
    <source>
        <dbReference type="Pfam" id="PF22435"/>
    </source>
</evidence>
<dbReference type="PANTHER" id="PTHR43191:SF2">
    <property type="entry name" value="RRNA METHYLTRANSFERASE 3, MITOCHONDRIAL"/>
    <property type="match status" value="1"/>
</dbReference>
<feature type="domain" description="MRM3-like substrate binding" evidence="5">
    <location>
        <begin position="9"/>
        <end position="89"/>
    </location>
</feature>
<dbReference type="Pfam" id="PF22435">
    <property type="entry name" value="MRM3-like_sub_bind"/>
    <property type="match status" value="1"/>
</dbReference>
<evidence type="ECO:0000256" key="3">
    <source>
        <dbReference type="ARBA" id="ARBA00022679"/>
    </source>
</evidence>
<dbReference type="Proteomes" id="UP000607645">
    <property type="component" value="Unassembled WGS sequence"/>
</dbReference>
<dbReference type="GO" id="GO:0006396">
    <property type="term" value="P:RNA processing"/>
    <property type="evidence" value="ECO:0007669"/>
    <property type="project" value="InterPro"/>
</dbReference>